<dbReference type="CDD" id="cd18871">
    <property type="entry name" value="NUDIX_Cfim25_Nudt21"/>
    <property type="match status" value="1"/>
</dbReference>
<dbReference type="Gene3D" id="3.90.79.10">
    <property type="entry name" value="Nucleoside Triphosphate Pyrophosphohydrolase"/>
    <property type="match status" value="1"/>
</dbReference>
<keyword evidence="2" id="KW-1185">Reference proteome</keyword>
<dbReference type="GO" id="GO:0031124">
    <property type="term" value="P:mRNA 3'-end processing"/>
    <property type="evidence" value="ECO:0007669"/>
    <property type="project" value="InterPro"/>
</dbReference>
<dbReference type="EMBL" id="FWEW01003866">
    <property type="protein sequence ID" value="SLM41457.1"/>
    <property type="molecule type" value="Genomic_DNA"/>
</dbReference>
<dbReference type="InterPro" id="IPR016706">
    <property type="entry name" value="Cleav_polyA_spec_factor_su5"/>
</dbReference>
<dbReference type="Proteomes" id="UP000192927">
    <property type="component" value="Unassembled WGS sequence"/>
</dbReference>
<dbReference type="GO" id="GO:0005849">
    <property type="term" value="C:mRNA cleavage factor complex"/>
    <property type="evidence" value="ECO:0007669"/>
    <property type="project" value="InterPro"/>
</dbReference>
<proteinExistence type="predicted"/>
<dbReference type="FunFam" id="3.90.79.10:FF:000005">
    <property type="entry name" value="Cleavage and polyadenylation specificity factor subunit 5"/>
    <property type="match status" value="1"/>
</dbReference>
<evidence type="ECO:0000313" key="2">
    <source>
        <dbReference type="Proteomes" id="UP000192927"/>
    </source>
</evidence>
<name>A0A1W5DE60_9LECA</name>
<dbReference type="AlphaFoldDB" id="A0A1W5DE60"/>
<organism evidence="1 2">
    <name type="scientific">Lasallia pustulata</name>
    <dbReference type="NCBI Taxonomy" id="136370"/>
    <lineage>
        <taxon>Eukaryota</taxon>
        <taxon>Fungi</taxon>
        <taxon>Dikarya</taxon>
        <taxon>Ascomycota</taxon>
        <taxon>Pezizomycotina</taxon>
        <taxon>Lecanoromycetes</taxon>
        <taxon>OSLEUM clade</taxon>
        <taxon>Umbilicariomycetidae</taxon>
        <taxon>Umbilicariales</taxon>
        <taxon>Umbilicariaceae</taxon>
        <taxon>Lasallia</taxon>
    </lineage>
</organism>
<dbReference type="GO" id="GO:0003729">
    <property type="term" value="F:mRNA binding"/>
    <property type="evidence" value="ECO:0007669"/>
    <property type="project" value="InterPro"/>
</dbReference>
<sequence>MSTVTTTSLQSSYPPVLPKAFSSNQPKTIRLYPLSNYTFGTKENQPEEDPSVLARLKRLEEHYEQYGMRRTCEGVLVCHEHNHPHILMLQIANAFFKLPGDYLQPEDDEVEGFKTRLNERLAPVGTQFSGEGVNEEWEIGDTLAQWWRPNFETFMYPFLPAHVTRPKECKKLYFIQLPRSKVLSVPKNMKLLAVPLFELYDNTARYGPQLSAIPHLLSRYSFEFVDEDGNVTALTPGDEVAAGGPKVLAGEHEIGIGNEELYHEIGMEGDENMENGVS</sequence>
<dbReference type="Pfam" id="PF13869">
    <property type="entry name" value="NUDIX_2"/>
    <property type="match status" value="1"/>
</dbReference>
<protein>
    <submittedName>
        <fullName evidence="1">Cleavage and polyadenylation specific factor 5</fullName>
    </submittedName>
</protein>
<accession>A0A1W5DE60</accession>
<dbReference type="PANTHER" id="PTHR13047">
    <property type="entry name" value="PRE-MRNA CLEAVAGE FACTOR IM, 25KD SUBUNIT"/>
    <property type="match status" value="1"/>
</dbReference>
<evidence type="ECO:0000313" key="1">
    <source>
        <dbReference type="EMBL" id="SLM41457.1"/>
    </source>
</evidence>
<reference evidence="2" key="1">
    <citation type="submission" date="2017-03" db="EMBL/GenBank/DDBJ databases">
        <authorList>
            <person name="Sharma R."/>
            <person name="Thines M."/>
        </authorList>
    </citation>
    <scope>NUCLEOTIDE SEQUENCE [LARGE SCALE GENOMIC DNA]</scope>
</reference>